<geneLocation type="plasmid" evidence="1">
    <name>p103</name>
</geneLocation>
<gene>
    <name evidence="1" type="primary">rep</name>
</gene>
<keyword evidence="1" id="KW-0614">Plasmid</keyword>
<dbReference type="AlphaFoldDB" id="Q84FM7"/>
<evidence type="ECO:0000313" key="1">
    <source>
        <dbReference type="EMBL" id="AAO38060.1"/>
    </source>
</evidence>
<protein>
    <submittedName>
        <fullName evidence="1">Rep-like protein</fullName>
    </submittedName>
</protein>
<proteinExistence type="predicted"/>
<reference evidence="1" key="1">
    <citation type="submission" date="2005-07" db="EMBL/GenBank/DDBJ databases">
        <authorList>
            <person name="Chu S.-F."/>
            <person name="Tsay S.-S."/>
            <person name="Chen M.-Y."/>
            <person name="Lin G.-H."/>
        </authorList>
    </citation>
    <scope>NUCLEOTIDE SEQUENCE</scope>
    <source>
        <strain evidence="1">NTU103</strain>
        <plasmid evidence="1">p103</plasmid>
    </source>
</reference>
<name>Q84FM7_THEAQ</name>
<accession>Q84FM7</accession>
<reference evidence="1" key="2">
    <citation type="journal article" date="2006" name="Plasmid">
        <title>Characterization of a rolling-circle replication plasmid from Thermus aquaticus NTU103.</title>
        <authorList>
            <person name="Chu S.F."/>
            <person name="Shu H.Y."/>
            <person name="Lin L.C."/>
            <person name="Chen M.Y."/>
            <person name="Tsay S.S."/>
            <person name="Lin G.H."/>
        </authorList>
    </citation>
    <scope>NUCLEOTIDE SEQUENCE</scope>
    <source>
        <strain evidence="1">NTU103</strain>
        <plasmid evidence="1">p103</plasmid>
    </source>
</reference>
<sequence>MGYRVAHAVLTVQHTRGDSLATLRRVLSDVWRRVVGHRRVKKLWAGVAWYRSVEITWGRHGWHPHLHLAIAVPPGRDPWALKALVDAWLEAVEAHGWVAVRDAQHFSVAEGTGDVAEVGRYVGKGGVLWGLPHEVAGGAVKRVAHGLTPFQLLAGAFGAWLEGYPGLEGVFAFGEDHPLEVEGAGLTLREFCGRARNALERAGVSPEEAAWRWLEYVEATKGWKRTASSRSLTLLLRQVEEELSVRGEVVERIYLSQRAYRWLLLSGRIALLYHYAETLRSLRLACELLGLVEGAEWFTPPANAPPSEGVLTD</sequence>
<dbReference type="EMBL" id="AY190303">
    <property type="protein sequence ID" value="AAO38060.1"/>
    <property type="molecule type" value="Genomic_DNA"/>
</dbReference>
<organism evidence="1">
    <name type="scientific">Thermus aquaticus</name>
    <dbReference type="NCBI Taxonomy" id="271"/>
    <lineage>
        <taxon>Bacteria</taxon>
        <taxon>Thermotogati</taxon>
        <taxon>Deinococcota</taxon>
        <taxon>Deinococci</taxon>
        <taxon>Thermales</taxon>
        <taxon>Thermaceae</taxon>
        <taxon>Thermus</taxon>
    </lineage>
</organism>